<evidence type="ECO:0000313" key="6">
    <source>
        <dbReference type="EMBL" id="QHQ37720.1"/>
    </source>
</evidence>
<dbReference type="InterPro" id="IPR016032">
    <property type="entry name" value="Sig_transdc_resp-reg_C-effctor"/>
</dbReference>
<name>A0A6P1T7S9_9GAMM</name>
<reference evidence="6 7" key="1">
    <citation type="submission" date="2020-01" db="EMBL/GenBank/DDBJ databases">
        <title>The possibility of degradation of plastic by Microbulbifer hydrolyticus IRE-31.</title>
        <authorList>
            <person name="Liu L."/>
        </authorList>
    </citation>
    <scope>NUCLEOTIDE SEQUENCE [LARGE SCALE GENOMIC DNA]</scope>
    <source>
        <strain evidence="6 7">IRE-31</strain>
    </source>
</reference>
<proteinExistence type="predicted"/>
<keyword evidence="3" id="KW-0804">Transcription</keyword>
<dbReference type="SUPFAM" id="SSF55785">
    <property type="entry name" value="PYP-like sensor domain (PAS domain)"/>
    <property type="match status" value="1"/>
</dbReference>
<dbReference type="EMBL" id="CP047491">
    <property type="protein sequence ID" value="QHQ37720.1"/>
    <property type="molecule type" value="Genomic_DNA"/>
</dbReference>
<dbReference type="CDD" id="cd06170">
    <property type="entry name" value="LuxR_C_like"/>
    <property type="match status" value="1"/>
</dbReference>
<evidence type="ECO:0000256" key="2">
    <source>
        <dbReference type="ARBA" id="ARBA00023125"/>
    </source>
</evidence>
<feature type="domain" description="HTH luxR-type" evidence="4">
    <location>
        <begin position="198"/>
        <end position="263"/>
    </location>
</feature>
<dbReference type="Gene3D" id="1.10.10.10">
    <property type="entry name" value="Winged helix-like DNA-binding domain superfamily/Winged helix DNA-binding domain"/>
    <property type="match status" value="1"/>
</dbReference>
<protein>
    <submittedName>
        <fullName evidence="5">DNA-binding CsgD family transcriptional regulator</fullName>
    </submittedName>
    <submittedName>
        <fullName evidence="6">Helix-turn-helix transcriptional regulator</fullName>
    </submittedName>
</protein>
<dbReference type="EMBL" id="JACHHR010000002">
    <property type="protein sequence ID" value="MBB5211539.1"/>
    <property type="molecule type" value="Genomic_DNA"/>
</dbReference>
<dbReference type="RefSeq" id="WP_161857058.1">
    <property type="nucleotide sequence ID" value="NZ_CP047491.1"/>
</dbReference>
<dbReference type="PANTHER" id="PTHR44688:SF16">
    <property type="entry name" value="DNA-BINDING TRANSCRIPTIONAL ACTIVATOR DEVR_DOSR"/>
    <property type="match status" value="1"/>
</dbReference>
<evidence type="ECO:0000259" key="4">
    <source>
        <dbReference type="PROSITE" id="PS50043"/>
    </source>
</evidence>
<dbReference type="PANTHER" id="PTHR44688">
    <property type="entry name" value="DNA-BINDING TRANSCRIPTIONAL ACTIVATOR DEVR_DOSR"/>
    <property type="match status" value="1"/>
</dbReference>
<dbReference type="InterPro" id="IPR035965">
    <property type="entry name" value="PAS-like_dom_sf"/>
</dbReference>
<dbReference type="PRINTS" id="PR00038">
    <property type="entry name" value="HTHLUXR"/>
</dbReference>
<dbReference type="Proteomes" id="UP000563601">
    <property type="component" value="Unassembled WGS sequence"/>
</dbReference>
<dbReference type="AlphaFoldDB" id="A0A6P1T7S9"/>
<dbReference type="Pfam" id="PF00196">
    <property type="entry name" value="GerE"/>
    <property type="match status" value="1"/>
</dbReference>
<dbReference type="Gene3D" id="3.30.450.20">
    <property type="entry name" value="PAS domain"/>
    <property type="match status" value="1"/>
</dbReference>
<evidence type="ECO:0000313" key="7">
    <source>
        <dbReference type="Proteomes" id="UP000464675"/>
    </source>
</evidence>
<dbReference type="InterPro" id="IPR000792">
    <property type="entry name" value="Tscrpt_reg_LuxR_C"/>
</dbReference>
<evidence type="ECO:0000313" key="5">
    <source>
        <dbReference type="EMBL" id="MBB5211539.1"/>
    </source>
</evidence>
<dbReference type="Proteomes" id="UP000464675">
    <property type="component" value="Chromosome"/>
</dbReference>
<sequence length="265" mass="30014">MADDTLEENPQTKLLTGVWATRSELFAKRKTELAQFRVDELVSSVFSNGPFYHYVFDVFDLDLFYVSQNVGNIHDLDPETLTFHDILNQIHPDDMDFVARAEATAIQFFQQKLGVEKIKDYKVSYCFRARVKGGTYHLFNHQAIVLTTDPEGGIGKALNVHTDISHLTDKNNYRLSLIGMNGEPSYLDIKVDDSAGHRQPSRPVFTEREITVIKLVAEGLTSAEIGRELSLSEYTVKNHRKRILKKADCQNMSQLVASCITEGLI</sequence>
<dbReference type="SUPFAM" id="SSF46894">
    <property type="entry name" value="C-terminal effector domain of the bipartite response regulators"/>
    <property type="match status" value="1"/>
</dbReference>
<dbReference type="InterPro" id="IPR036388">
    <property type="entry name" value="WH-like_DNA-bd_sf"/>
</dbReference>
<dbReference type="OrthoDB" id="5736987at2"/>
<evidence type="ECO:0000256" key="3">
    <source>
        <dbReference type="ARBA" id="ARBA00023163"/>
    </source>
</evidence>
<evidence type="ECO:0000313" key="8">
    <source>
        <dbReference type="Proteomes" id="UP000563601"/>
    </source>
</evidence>
<dbReference type="SMART" id="SM00421">
    <property type="entry name" value="HTH_LUXR"/>
    <property type="match status" value="1"/>
</dbReference>
<evidence type="ECO:0000256" key="1">
    <source>
        <dbReference type="ARBA" id="ARBA00023015"/>
    </source>
</evidence>
<dbReference type="PROSITE" id="PS50043">
    <property type="entry name" value="HTH_LUXR_2"/>
    <property type="match status" value="1"/>
</dbReference>
<organism evidence="5 8">
    <name type="scientific">Microbulbifer hydrolyticus</name>
    <dbReference type="NCBI Taxonomy" id="48074"/>
    <lineage>
        <taxon>Bacteria</taxon>
        <taxon>Pseudomonadati</taxon>
        <taxon>Pseudomonadota</taxon>
        <taxon>Gammaproteobacteria</taxon>
        <taxon>Cellvibrionales</taxon>
        <taxon>Microbulbiferaceae</taxon>
        <taxon>Microbulbifer</taxon>
    </lineage>
</organism>
<keyword evidence="7" id="KW-1185">Reference proteome</keyword>
<reference evidence="5 8" key="2">
    <citation type="submission" date="2020-08" db="EMBL/GenBank/DDBJ databases">
        <title>Genomic Encyclopedia of Type Strains, Phase IV (KMG-IV): sequencing the most valuable type-strain genomes for metagenomic binning, comparative biology and taxonomic classification.</title>
        <authorList>
            <person name="Goeker M."/>
        </authorList>
    </citation>
    <scope>NUCLEOTIDE SEQUENCE [LARGE SCALE GENOMIC DNA]</scope>
    <source>
        <strain evidence="5 8">DSM 11525</strain>
    </source>
</reference>
<dbReference type="GO" id="GO:0006355">
    <property type="term" value="P:regulation of DNA-templated transcription"/>
    <property type="evidence" value="ECO:0007669"/>
    <property type="project" value="InterPro"/>
</dbReference>
<keyword evidence="1" id="KW-0805">Transcription regulation</keyword>
<dbReference type="GO" id="GO:0003677">
    <property type="term" value="F:DNA binding"/>
    <property type="evidence" value="ECO:0007669"/>
    <property type="project" value="UniProtKB-KW"/>
</dbReference>
<keyword evidence="2 5" id="KW-0238">DNA-binding</keyword>
<dbReference type="PROSITE" id="PS00622">
    <property type="entry name" value="HTH_LUXR_1"/>
    <property type="match status" value="1"/>
</dbReference>
<gene>
    <name evidence="6" type="ORF">GTQ55_01110</name>
    <name evidence="5" type="ORF">HNQ53_001757</name>
</gene>
<accession>A0A6P1T7S9</accession>